<keyword evidence="1" id="KW-0805">Transcription regulation</keyword>
<sequence>MARPVQQRSIQTRDRLLQVAGAMALDQGLAGLRTEAIVERAGVAKGTFFAHFPDKDHLVAELVARRMAGLIPTDAPNVAGFLAGLEPLFALMTAEAEVLDILARFAGPAGQAAGLDVVICDLIAAQAGQLGALQGLGLVRPSPDPATLAEGVFAFLLHAAASAQCPISAPDRLARQQAARDLLARLVSAWIT</sequence>
<comment type="caution">
    <text evidence="6">The sequence shown here is derived from an EMBL/GenBank/DDBJ whole genome shotgun (WGS) entry which is preliminary data.</text>
</comment>
<dbReference type="AlphaFoldDB" id="A0A918TM92"/>
<dbReference type="SUPFAM" id="SSF46689">
    <property type="entry name" value="Homeodomain-like"/>
    <property type="match status" value="1"/>
</dbReference>
<evidence type="ECO:0000313" key="7">
    <source>
        <dbReference type="Proteomes" id="UP000638981"/>
    </source>
</evidence>
<accession>A0A918TM92</accession>
<dbReference type="GO" id="GO:0000976">
    <property type="term" value="F:transcription cis-regulatory region binding"/>
    <property type="evidence" value="ECO:0007669"/>
    <property type="project" value="TreeGrafter"/>
</dbReference>
<reference evidence="6" key="1">
    <citation type="journal article" date="2014" name="Int. J. Syst. Evol. Microbiol.">
        <title>Complete genome sequence of Corynebacterium casei LMG S-19264T (=DSM 44701T), isolated from a smear-ripened cheese.</title>
        <authorList>
            <consortium name="US DOE Joint Genome Institute (JGI-PGF)"/>
            <person name="Walter F."/>
            <person name="Albersmeier A."/>
            <person name="Kalinowski J."/>
            <person name="Ruckert C."/>
        </authorList>
    </citation>
    <scope>NUCLEOTIDE SEQUENCE</scope>
    <source>
        <strain evidence="6">KCTC 23310</strain>
    </source>
</reference>
<evidence type="ECO:0000259" key="5">
    <source>
        <dbReference type="PROSITE" id="PS50977"/>
    </source>
</evidence>
<keyword evidence="2 4" id="KW-0238">DNA-binding</keyword>
<dbReference type="Pfam" id="PF00440">
    <property type="entry name" value="TetR_N"/>
    <property type="match status" value="1"/>
</dbReference>
<feature type="DNA-binding region" description="H-T-H motif" evidence="4">
    <location>
        <begin position="33"/>
        <end position="52"/>
    </location>
</feature>
<dbReference type="InterPro" id="IPR050109">
    <property type="entry name" value="HTH-type_TetR-like_transc_reg"/>
</dbReference>
<proteinExistence type="predicted"/>
<dbReference type="PRINTS" id="PR00455">
    <property type="entry name" value="HTHTETR"/>
</dbReference>
<dbReference type="RefSeq" id="WP_189411158.1">
    <property type="nucleotide sequence ID" value="NZ_BMYJ01000004.1"/>
</dbReference>
<dbReference type="InterPro" id="IPR009057">
    <property type="entry name" value="Homeodomain-like_sf"/>
</dbReference>
<dbReference type="PANTHER" id="PTHR30055">
    <property type="entry name" value="HTH-TYPE TRANSCRIPTIONAL REGULATOR RUTR"/>
    <property type="match status" value="1"/>
</dbReference>
<reference evidence="6" key="2">
    <citation type="submission" date="2020-09" db="EMBL/GenBank/DDBJ databases">
        <authorList>
            <person name="Sun Q."/>
            <person name="Kim S."/>
        </authorList>
    </citation>
    <scope>NUCLEOTIDE SEQUENCE</scope>
    <source>
        <strain evidence="6">KCTC 23310</strain>
    </source>
</reference>
<dbReference type="InterPro" id="IPR001647">
    <property type="entry name" value="HTH_TetR"/>
</dbReference>
<evidence type="ECO:0000256" key="3">
    <source>
        <dbReference type="ARBA" id="ARBA00023163"/>
    </source>
</evidence>
<name>A0A918TM92_9RHOB</name>
<dbReference type="GO" id="GO:0003700">
    <property type="term" value="F:DNA-binding transcription factor activity"/>
    <property type="evidence" value="ECO:0007669"/>
    <property type="project" value="TreeGrafter"/>
</dbReference>
<protein>
    <recommendedName>
        <fullName evidence="5">HTH tetR-type domain-containing protein</fullName>
    </recommendedName>
</protein>
<dbReference type="Proteomes" id="UP000638981">
    <property type="component" value="Unassembled WGS sequence"/>
</dbReference>
<dbReference type="PROSITE" id="PS50977">
    <property type="entry name" value="HTH_TETR_2"/>
    <property type="match status" value="1"/>
</dbReference>
<evidence type="ECO:0000313" key="6">
    <source>
        <dbReference type="EMBL" id="GHC54332.1"/>
    </source>
</evidence>
<evidence type="ECO:0000256" key="1">
    <source>
        <dbReference type="ARBA" id="ARBA00023015"/>
    </source>
</evidence>
<dbReference type="PANTHER" id="PTHR30055:SF234">
    <property type="entry name" value="HTH-TYPE TRANSCRIPTIONAL REGULATOR BETI"/>
    <property type="match status" value="1"/>
</dbReference>
<evidence type="ECO:0000256" key="2">
    <source>
        <dbReference type="ARBA" id="ARBA00023125"/>
    </source>
</evidence>
<gene>
    <name evidence="6" type="ORF">GCM10007315_16520</name>
</gene>
<feature type="domain" description="HTH tetR-type" evidence="5">
    <location>
        <begin position="10"/>
        <end position="70"/>
    </location>
</feature>
<evidence type="ECO:0000256" key="4">
    <source>
        <dbReference type="PROSITE-ProRule" id="PRU00335"/>
    </source>
</evidence>
<keyword evidence="3" id="KW-0804">Transcription</keyword>
<dbReference type="EMBL" id="BMYJ01000004">
    <property type="protein sequence ID" value="GHC54332.1"/>
    <property type="molecule type" value="Genomic_DNA"/>
</dbReference>
<organism evidence="6 7">
    <name type="scientific">Neogemmobacter tilapiae</name>
    <dbReference type="NCBI Taxonomy" id="875041"/>
    <lineage>
        <taxon>Bacteria</taxon>
        <taxon>Pseudomonadati</taxon>
        <taxon>Pseudomonadota</taxon>
        <taxon>Alphaproteobacteria</taxon>
        <taxon>Rhodobacterales</taxon>
        <taxon>Paracoccaceae</taxon>
        <taxon>Neogemmobacter</taxon>
    </lineage>
</organism>
<keyword evidence="7" id="KW-1185">Reference proteome</keyword>
<dbReference type="Gene3D" id="1.10.357.10">
    <property type="entry name" value="Tetracycline Repressor, domain 2"/>
    <property type="match status" value="1"/>
</dbReference>